<protein>
    <submittedName>
        <fullName evidence="4">TetR family transcriptional regulator</fullName>
    </submittedName>
</protein>
<proteinExistence type="predicted"/>
<feature type="domain" description="HTH tetR-type" evidence="3">
    <location>
        <begin position="32"/>
        <end position="92"/>
    </location>
</feature>
<dbReference type="PANTHER" id="PTHR30055:SF231">
    <property type="entry name" value="TRANSCRIPTIONAL REGULATORY PROTEIN (PROBABLY DEOR-FAMILY)-RELATED"/>
    <property type="match status" value="1"/>
</dbReference>
<dbReference type="EMBL" id="UGVI01000001">
    <property type="protein sequence ID" value="SUE16638.1"/>
    <property type="molecule type" value="Genomic_DNA"/>
</dbReference>
<evidence type="ECO:0000259" key="3">
    <source>
        <dbReference type="PROSITE" id="PS50977"/>
    </source>
</evidence>
<reference evidence="4 5" key="1">
    <citation type="submission" date="2018-06" db="EMBL/GenBank/DDBJ databases">
        <authorList>
            <consortium name="Pathogen Informatics"/>
            <person name="Doyle S."/>
        </authorList>
    </citation>
    <scope>NUCLEOTIDE SEQUENCE [LARGE SCALE GENOMIC DNA]</scope>
    <source>
        <strain evidence="4 5">NCTC13296</strain>
    </source>
</reference>
<dbReference type="AlphaFoldDB" id="A0A379M533"/>
<dbReference type="InterPro" id="IPR009057">
    <property type="entry name" value="Homeodomain-like_sf"/>
</dbReference>
<keyword evidence="5" id="KW-1185">Reference proteome</keyword>
<name>A0A379M533_9NOCA</name>
<dbReference type="GO" id="GO:0003700">
    <property type="term" value="F:DNA-binding transcription factor activity"/>
    <property type="evidence" value="ECO:0007669"/>
    <property type="project" value="TreeGrafter"/>
</dbReference>
<accession>A0A379M533</accession>
<keyword evidence="1 2" id="KW-0238">DNA-binding</keyword>
<dbReference type="Proteomes" id="UP000254569">
    <property type="component" value="Unassembled WGS sequence"/>
</dbReference>
<dbReference type="SUPFAM" id="SSF46689">
    <property type="entry name" value="Homeodomain-like"/>
    <property type="match status" value="1"/>
</dbReference>
<evidence type="ECO:0000313" key="5">
    <source>
        <dbReference type="Proteomes" id="UP000254569"/>
    </source>
</evidence>
<evidence type="ECO:0000313" key="4">
    <source>
        <dbReference type="EMBL" id="SUE16638.1"/>
    </source>
</evidence>
<dbReference type="InterPro" id="IPR041583">
    <property type="entry name" value="TetR_C_31"/>
</dbReference>
<feature type="DNA-binding region" description="H-T-H motif" evidence="2">
    <location>
        <begin position="55"/>
        <end position="74"/>
    </location>
</feature>
<sequence length="226" mass="25059">MVPVGLEFRFPLVRPPSCHHESVSIAATPKGERRRQALVEAAADLILEGGIDAVRHRAVATRAGLPLASTTYYFASLDDLVACAVDYNSERELDAMRARVRDIQQLPRSLEGTADLIVDLLIGPREDDGGIDRERLISRYERCVATARYPELHDVQVRMREQIDDLLTDLLERCCRSVRPREVRRLVAVVDGAVLGGLGEFDPDPRSLARGILLDVVETVAPPAEE</sequence>
<dbReference type="GO" id="GO:0000976">
    <property type="term" value="F:transcription cis-regulatory region binding"/>
    <property type="evidence" value="ECO:0007669"/>
    <property type="project" value="TreeGrafter"/>
</dbReference>
<dbReference type="Pfam" id="PF17940">
    <property type="entry name" value="TetR_C_31"/>
    <property type="match status" value="1"/>
</dbReference>
<dbReference type="Gene3D" id="1.10.357.10">
    <property type="entry name" value="Tetracycline Repressor, domain 2"/>
    <property type="match status" value="1"/>
</dbReference>
<dbReference type="PANTHER" id="PTHR30055">
    <property type="entry name" value="HTH-TYPE TRANSCRIPTIONAL REGULATOR RUTR"/>
    <property type="match status" value="1"/>
</dbReference>
<evidence type="ECO:0000256" key="2">
    <source>
        <dbReference type="PROSITE-ProRule" id="PRU00335"/>
    </source>
</evidence>
<organism evidence="4 5">
    <name type="scientific">Rhodococcus gordoniae</name>
    <dbReference type="NCBI Taxonomy" id="223392"/>
    <lineage>
        <taxon>Bacteria</taxon>
        <taxon>Bacillati</taxon>
        <taxon>Actinomycetota</taxon>
        <taxon>Actinomycetes</taxon>
        <taxon>Mycobacteriales</taxon>
        <taxon>Nocardiaceae</taxon>
        <taxon>Rhodococcus</taxon>
    </lineage>
</organism>
<evidence type="ECO:0000256" key="1">
    <source>
        <dbReference type="ARBA" id="ARBA00023125"/>
    </source>
</evidence>
<dbReference type="InterPro" id="IPR001647">
    <property type="entry name" value="HTH_TetR"/>
</dbReference>
<dbReference type="PROSITE" id="PS50977">
    <property type="entry name" value="HTH_TETR_2"/>
    <property type="match status" value="1"/>
</dbReference>
<gene>
    <name evidence="4" type="ORF">NCTC13296_03525</name>
</gene>
<dbReference type="InterPro" id="IPR050109">
    <property type="entry name" value="HTH-type_TetR-like_transc_reg"/>
</dbReference>